<dbReference type="AlphaFoldDB" id="A0A9Q8SUP8"/>
<evidence type="ECO:0000313" key="2">
    <source>
        <dbReference type="EMBL" id="UQC83866.1"/>
    </source>
</evidence>
<dbReference type="GeneID" id="73343351"/>
<accession>A0A9Q8SUP8</accession>
<proteinExistence type="predicted"/>
<dbReference type="RefSeq" id="XP_049145485.1">
    <property type="nucleotide sequence ID" value="XM_049288341.1"/>
</dbReference>
<keyword evidence="3" id="KW-1185">Reference proteome</keyword>
<name>A0A9Q8SUP8_9PEZI</name>
<protein>
    <submittedName>
        <fullName evidence="2">Uncharacterized protein</fullName>
    </submittedName>
</protein>
<dbReference type="EMBL" id="CP019476">
    <property type="protein sequence ID" value="UQC83866.1"/>
    <property type="molecule type" value="Genomic_DNA"/>
</dbReference>
<evidence type="ECO:0000313" key="3">
    <source>
        <dbReference type="Proteomes" id="UP000830671"/>
    </source>
</evidence>
<dbReference type="Proteomes" id="UP000830671">
    <property type="component" value="Chromosome 4"/>
</dbReference>
<feature type="region of interest" description="Disordered" evidence="1">
    <location>
        <begin position="116"/>
        <end position="150"/>
    </location>
</feature>
<reference evidence="2" key="1">
    <citation type="journal article" date="2021" name="Mol. Plant Microbe Interact.">
        <title>Complete Genome Sequence of the Plant-Pathogenic Fungus Colletotrichum lupini.</title>
        <authorList>
            <person name="Baroncelli R."/>
            <person name="Pensec F."/>
            <person name="Da Lio D."/>
            <person name="Boufleur T."/>
            <person name="Vicente I."/>
            <person name="Sarrocco S."/>
            <person name="Picot A."/>
            <person name="Baraldi E."/>
            <person name="Sukno S."/>
            <person name="Thon M."/>
            <person name="Le Floch G."/>
        </authorList>
    </citation>
    <scope>NUCLEOTIDE SEQUENCE</scope>
    <source>
        <strain evidence="2">IMI 504893</strain>
    </source>
</reference>
<organism evidence="2 3">
    <name type="scientific">Colletotrichum lupini</name>
    <dbReference type="NCBI Taxonomy" id="145971"/>
    <lineage>
        <taxon>Eukaryota</taxon>
        <taxon>Fungi</taxon>
        <taxon>Dikarya</taxon>
        <taxon>Ascomycota</taxon>
        <taxon>Pezizomycotina</taxon>
        <taxon>Sordariomycetes</taxon>
        <taxon>Hypocreomycetidae</taxon>
        <taxon>Glomerellales</taxon>
        <taxon>Glomerellaceae</taxon>
        <taxon>Colletotrichum</taxon>
        <taxon>Colletotrichum acutatum species complex</taxon>
    </lineage>
</organism>
<evidence type="ECO:0000256" key="1">
    <source>
        <dbReference type="SAM" id="MobiDB-lite"/>
    </source>
</evidence>
<gene>
    <name evidence="2" type="ORF">CLUP02_09362</name>
</gene>
<dbReference type="KEGG" id="clup:CLUP02_09362"/>
<sequence>MRLTFLFKRRAAQITCDFATKFINNMSDPRGKRVRSEARSLGAESFMKGRALAKYAWTKAPRCPSKTRFPVGGLVQERWIMGGELGIPTLWMDGQRCFGWDCTLLGLDDECGNDVDGWSDGPDVDPASDGTPPGCSARCSGPPPPRPGLLTPRRWRKLSPIFLSIPVLFPGSPVVPVGLLFLPVALCSVSDWSPSGVYVLGKSSPHTLRNPFYTGSLGEILGEQKLERAGDGEPRTTQCNRCNTTYCVCARTHFHTYSQPPAELAPMSKSPYCCVTLCPIHRDTIVYHVFTQAKPKPTAPSVEIKDSVKLFLWWIRADDMAASRKDGRFPYINQSHPCMPATSPKHRGTSWSEPLVLRQSLLNHFVCPEMRRQKPKNPRNEAAGRAPKCHAKSLTALTFRRLEKLQTRSRALSPVAENHQSLHLVQRTTFSQITSPLELCVHTLIPTYLANQHAHVHVVAPMGPPVDATLSPNP</sequence>